<keyword evidence="6" id="KW-0175">Coiled coil</keyword>
<feature type="coiled-coil region" evidence="6">
    <location>
        <begin position="252"/>
        <end position="299"/>
    </location>
</feature>
<evidence type="ECO:0000259" key="8">
    <source>
        <dbReference type="Pfam" id="PF02706"/>
    </source>
</evidence>
<organism evidence="9">
    <name type="scientific">hydrothermal vent metagenome</name>
    <dbReference type="NCBI Taxonomy" id="652676"/>
    <lineage>
        <taxon>unclassified sequences</taxon>
        <taxon>metagenomes</taxon>
        <taxon>ecological metagenomes</taxon>
    </lineage>
</organism>
<feature type="transmembrane region" description="Helical" evidence="7">
    <location>
        <begin position="51"/>
        <end position="75"/>
    </location>
</feature>
<dbReference type="GO" id="GO:0005886">
    <property type="term" value="C:plasma membrane"/>
    <property type="evidence" value="ECO:0007669"/>
    <property type="project" value="UniProtKB-SubCell"/>
</dbReference>
<dbReference type="AlphaFoldDB" id="A0A3B0XEU1"/>
<evidence type="ECO:0000256" key="2">
    <source>
        <dbReference type="ARBA" id="ARBA00022475"/>
    </source>
</evidence>
<dbReference type="InterPro" id="IPR003856">
    <property type="entry name" value="LPS_length_determ_N"/>
</dbReference>
<name>A0A3B0XEU1_9ZZZZ</name>
<sequence length="368" mass="41713">MSTNKESLQNIRHINTQQAQDTGVRYIMLESNHEDEINLLDIWLIIVKRRFLLLSVLLLCFLVGVYVALTAPLMYTWSTAIEVGVGDYDKTGVSRPVEAPSSVLAKLQQSYIPLETRKMINTGSGIVEVPAVNANLDKNGNIIFLDIKGSDENKALYTSLLNSIVDKVKQDHRRLSSLKRKDLELSLVSSENSLIRLKDHEQLLMSQYKRLDKKQALLETRIVETRGLLSASTQTREKMLRGASTESKVLLLMRTDSELRAHRTLLASLEEQRQITLENTRETMQIKLTENRQQQLEKNASIDRDKIQLENLLETRAIIEPIRSIDPVGTSQKLIIVVSLVAGLFLAVLAVFLIEFFEKARTYAAERG</sequence>
<dbReference type="EMBL" id="UOFJ01000057">
    <property type="protein sequence ID" value="VAW61952.1"/>
    <property type="molecule type" value="Genomic_DNA"/>
</dbReference>
<evidence type="ECO:0000256" key="1">
    <source>
        <dbReference type="ARBA" id="ARBA00004651"/>
    </source>
</evidence>
<evidence type="ECO:0000256" key="7">
    <source>
        <dbReference type="SAM" id="Phobius"/>
    </source>
</evidence>
<evidence type="ECO:0000256" key="4">
    <source>
        <dbReference type="ARBA" id="ARBA00022989"/>
    </source>
</evidence>
<keyword evidence="2" id="KW-1003">Cell membrane</keyword>
<dbReference type="InterPro" id="IPR050445">
    <property type="entry name" value="Bact_polysacc_biosynth/exp"/>
</dbReference>
<dbReference type="GO" id="GO:0004713">
    <property type="term" value="F:protein tyrosine kinase activity"/>
    <property type="evidence" value="ECO:0007669"/>
    <property type="project" value="TreeGrafter"/>
</dbReference>
<feature type="transmembrane region" description="Helical" evidence="7">
    <location>
        <begin position="334"/>
        <end position="357"/>
    </location>
</feature>
<feature type="domain" description="Polysaccharide chain length determinant N-terminal" evidence="8">
    <location>
        <begin position="35"/>
        <end position="84"/>
    </location>
</feature>
<dbReference type="PANTHER" id="PTHR32309">
    <property type="entry name" value="TYROSINE-PROTEIN KINASE"/>
    <property type="match status" value="1"/>
</dbReference>
<keyword evidence="3 7" id="KW-0812">Transmembrane</keyword>
<keyword evidence="5 7" id="KW-0472">Membrane</keyword>
<dbReference type="Pfam" id="PF02706">
    <property type="entry name" value="Wzz"/>
    <property type="match status" value="1"/>
</dbReference>
<dbReference type="PANTHER" id="PTHR32309:SF13">
    <property type="entry name" value="FERRIC ENTEROBACTIN TRANSPORT PROTEIN FEPE"/>
    <property type="match status" value="1"/>
</dbReference>
<keyword evidence="4 7" id="KW-1133">Transmembrane helix</keyword>
<gene>
    <name evidence="9" type="ORF">MNBD_GAMMA10-914</name>
</gene>
<protein>
    <recommendedName>
        <fullName evidence="8">Polysaccharide chain length determinant N-terminal domain-containing protein</fullName>
    </recommendedName>
</protein>
<evidence type="ECO:0000256" key="6">
    <source>
        <dbReference type="SAM" id="Coils"/>
    </source>
</evidence>
<evidence type="ECO:0000256" key="3">
    <source>
        <dbReference type="ARBA" id="ARBA00022692"/>
    </source>
</evidence>
<proteinExistence type="predicted"/>
<evidence type="ECO:0000313" key="9">
    <source>
        <dbReference type="EMBL" id="VAW61952.1"/>
    </source>
</evidence>
<accession>A0A3B0XEU1</accession>
<evidence type="ECO:0000256" key="5">
    <source>
        <dbReference type="ARBA" id="ARBA00023136"/>
    </source>
</evidence>
<reference evidence="9" key="1">
    <citation type="submission" date="2018-06" db="EMBL/GenBank/DDBJ databases">
        <authorList>
            <person name="Zhirakovskaya E."/>
        </authorList>
    </citation>
    <scope>NUCLEOTIDE SEQUENCE</scope>
</reference>
<comment type="subcellular location">
    <subcellularLocation>
        <location evidence="1">Cell membrane</location>
        <topology evidence="1">Multi-pass membrane protein</topology>
    </subcellularLocation>
</comment>